<dbReference type="Proteomes" id="UP001152759">
    <property type="component" value="Chromosome 9"/>
</dbReference>
<feature type="compositionally biased region" description="Basic and acidic residues" evidence="1">
    <location>
        <begin position="83"/>
        <end position="92"/>
    </location>
</feature>
<feature type="compositionally biased region" description="Polar residues" evidence="1">
    <location>
        <begin position="93"/>
        <end position="102"/>
    </location>
</feature>
<feature type="compositionally biased region" description="Polar residues" evidence="1">
    <location>
        <begin position="50"/>
        <end position="62"/>
    </location>
</feature>
<keyword evidence="4" id="KW-1185">Reference proteome</keyword>
<organism evidence="3 4">
    <name type="scientific">Bemisia tabaci</name>
    <name type="common">Sweetpotato whitefly</name>
    <name type="synonym">Aleurodes tabaci</name>
    <dbReference type="NCBI Taxonomy" id="7038"/>
    <lineage>
        <taxon>Eukaryota</taxon>
        <taxon>Metazoa</taxon>
        <taxon>Ecdysozoa</taxon>
        <taxon>Arthropoda</taxon>
        <taxon>Hexapoda</taxon>
        <taxon>Insecta</taxon>
        <taxon>Pterygota</taxon>
        <taxon>Neoptera</taxon>
        <taxon>Paraneoptera</taxon>
        <taxon>Hemiptera</taxon>
        <taxon>Sternorrhyncha</taxon>
        <taxon>Aleyrodoidea</taxon>
        <taxon>Aleyrodidae</taxon>
        <taxon>Aleyrodinae</taxon>
        <taxon>Bemisia</taxon>
    </lineage>
</organism>
<gene>
    <name evidence="3" type="ORF">BEMITA_LOCUS13461</name>
</gene>
<evidence type="ECO:0000256" key="2">
    <source>
        <dbReference type="SAM" id="SignalP"/>
    </source>
</evidence>
<name>A0A9P0F9A9_BEMTA</name>
<sequence length="102" mass="11196">MRSLRAQIALLLIGYGFLCVFVDRGEAQGGPGGQNYGQNQGQQQGGPQNMGTSANGTFGNRNQFREPPNFWYNKTAAILETDKEIQCRDVERSNTPGDENAK</sequence>
<feature type="signal peptide" evidence="2">
    <location>
        <begin position="1"/>
        <end position="27"/>
    </location>
</feature>
<keyword evidence="2" id="KW-0732">Signal</keyword>
<feature type="region of interest" description="Disordered" evidence="1">
    <location>
        <begin position="29"/>
        <end position="66"/>
    </location>
</feature>
<feature type="region of interest" description="Disordered" evidence="1">
    <location>
        <begin position="83"/>
        <end position="102"/>
    </location>
</feature>
<feature type="chain" id="PRO_5040151142" evidence="2">
    <location>
        <begin position="28"/>
        <end position="102"/>
    </location>
</feature>
<evidence type="ECO:0000313" key="3">
    <source>
        <dbReference type="EMBL" id="CAH0395250.1"/>
    </source>
</evidence>
<dbReference type="AlphaFoldDB" id="A0A9P0F9A9"/>
<evidence type="ECO:0000256" key="1">
    <source>
        <dbReference type="SAM" id="MobiDB-lite"/>
    </source>
</evidence>
<proteinExistence type="predicted"/>
<protein>
    <submittedName>
        <fullName evidence="3">Uncharacterized protein</fullName>
    </submittedName>
</protein>
<feature type="compositionally biased region" description="Low complexity" evidence="1">
    <location>
        <begin position="36"/>
        <end position="49"/>
    </location>
</feature>
<accession>A0A9P0F9A9</accession>
<evidence type="ECO:0000313" key="4">
    <source>
        <dbReference type="Proteomes" id="UP001152759"/>
    </source>
</evidence>
<reference evidence="3" key="1">
    <citation type="submission" date="2021-12" db="EMBL/GenBank/DDBJ databases">
        <authorList>
            <person name="King R."/>
        </authorList>
    </citation>
    <scope>NUCLEOTIDE SEQUENCE</scope>
</reference>
<dbReference type="EMBL" id="OU963870">
    <property type="protein sequence ID" value="CAH0395250.1"/>
    <property type="molecule type" value="Genomic_DNA"/>
</dbReference>